<evidence type="ECO:0000313" key="14">
    <source>
        <dbReference type="EMBL" id="TDQ37107.1"/>
    </source>
</evidence>
<dbReference type="Proteomes" id="UP000294575">
    <property type="component" value="Unassembled WGS sequence"/>
</dbReference>
<feature type="transmembrane region" description="Helical" evidence="11">
    <location>
        <begin position="12"/>
        <end position="32"/>
    </location>
</feature>
<reference evidence="14 15" key="1">
    <citation type="submission" date="2019-03" db="EMBL/GenBank/DDBJ databases">
        <title>Genomic Encyclopedia of Type Strains, Phase IV (KMG-IV): sequencing the most valuable type-strain genomes for metagenomic binning, comparative biology and taxonomic classification.</title>
        <authorList>
            <person name="Goeker M."/>
        </authorList>
    </citation>
    <scope>NUCLEOTIDE SEQUENCE [LARGE SCALE GENOMIC DNA]</scope>
    <source>
        <strain evidence="14 15">DSM 28679</strain>
    </source>
</reference>
<feature type="domain" description="Histidine kinase" evidence="12">
    <location>
        <begin position="236"/>
        <end position="438"/>
    </location>
</feature>
<dbReference type="Gene3D" id="3.30.565.10">
    <property type="entry name" value="Histidine kinase-like ATPase, C-terminal domain"/>
    <property type="match status" value="1"/>
</dbReference>
<proteinExistence type="predicted"/>
<protein>
    <recommendedName>
        <fullName evidence="3">histidine kinase</fullName>
        <ecNumber evidence="3">2.7.13.3</ecNumber>
    </recommendedName>
</protein>
<dbReference type="AlphaFoldDB" id="A0A4V3D4S2"/>
<dbReference type="Pfam" id="PF02518">
    <property type="entry name" value="HATPase_c"/>
    <property type="match status" value="1"/>
</dbReference>
<organism evidence="14 15">
    <name type="scientific">Thiopseudomonas denitrificans</name>
    <dbReference type="NCBI Taxonomy" id="1501432"/>
    <lineage>
        <taxon>Bacteria</taxon>
        <taxon>Pseudomonadati</taxon>
        <taxon>Pseudomonadota</taxon>
        <taxon>Gammaproteobacteria</taxon>
        <taxon>Pseudomonadales</taxon>
        <taxon>Pseudomonadaceae</taxon>
        <taxon>Thiopseudomonas</taxon>
    </lineage>
</organism>
<dbReference type="PRINTS" id="PR00344">
    <property type="entry name" value="BCTRLSENSOR"/>
</dbReference>
<dbReference type="OrthoDB" id="9809567at2"/>
<evidence type="ECO:0000256" key="10">
    <source>
        <dbReference type="ARBA" id="ARBA00023136"/>
    </source>
</evidence>
<name>A0A4V3D4S2_9GAMM</name>
<accession>A0A4V3D4S2</accession>
<evidence type="ECO:0000256" key="7">
    <source>
        <dbReference type="ARBA" id="ARBA00022777"/>
    </source>
</evidence>
<dbReference type="GO" id="GO:0005886">
    <property type="term" value="C:plasma membrane"/>
    <property type="evidence" value="ECO:0007669"/>
    <property type="project" value="TreeGrafter"/>
</dbReference>
<keyword evidence="15" id="KW-1185">Reference proteome</keyword>
<keyword evidence="9" id="KW-0902">Two-component regulatory system</keyword>
<dbReference type="InterPro" id="IPR050428">
    <property type="entry name" value="TCS_sensor_his_kinase"/>
</dbReference>
<dbReference type="InterPro" id="IPR036890">
    <property type="entry name" value="HATPase_C_sf"/>
</dbReference>
<dbReference type="PANTHER" id="PTHR45436:SF5">
    <property type="entry name" value="SENSOR HISTIDINE KINASE TRCS"/>
    <property type="match status" value="1"/>
</dbReference>
<dbReference type="PANTHER" id="PTHR45436">
    <property type="entry name" value="SENSOR HISTIDINE KINASE YKOH"/>
    <property type="match status" value="1"/>
</dbReference>
<dbReference type="GO" id="GO:0000155">
    <property type="term" value="F:phosphorelay sensor kinase activity"/>
    <property type="evidence" value="ECO:0007669"/>
    <property type="project" value="InterPro"/>
</dbReference>
<keyword evidence="4" id="KW-0597">Phosphoprotein</keyword>
<dbReference type="SUPFAM" id="SSF47384">
    <property type="entry name" value="Homodimeric domain of signal transducing histidine kinase"/>
    <property type="match status" value="1"/>
</dbReference>
<evidence type="ECO:0000256" key="9">
    <source>
        <dbReference type="ARBA" id="ARBA00023012"/>
    </source>
</evidence>
<dbReference type="EMBL" id="SNYK01000009">
    <property type="protein sequence ID" value="TDQ37107.1"/>
    <property type="molecule type" value="Genomic_DNA"/>
</dbReference>
<keyword evidence="8 11" id="KW-1133">Transmembrane helix</keyword>
<evidence type="ECO:0000259" key="12">
    <source>
        <dbReference type="PROSITE" id="PS50109"/>
    </source>
</evidence>
<evidence type="ECO:0000259" key="13">
    <source>
        <dbReference type="PROSITE" id="PS50885"/>
    </source>
</evidence>
<dbReference type="InterPro" id="IPR005467">
    <property type="entry name" value="His_kinase_dom"/>
</dbReference>
<evidence type="ECO:0000256" key="3">
    <source>
        <dbReference type="ARBA" id="ARBA00012438"/>
    </source>
</evidence>
<evidence type="ECO:0000256" key="8">
    <source>
        <dbReference type="ARBA" id="ARBA00022989"/>
    </source>
</evidence>
<evidence type="ECO:0000256" key="1">
    <source>
        <dbReference type="ARBA" id="ARBA00000085"/>
    </source>
</evidence>
<keyword evidence="5" id="KW-0808">Transferase</keyword>
<gene>
    <name evidence="14" type="ORF">DFQ45_109107</name>
</gene>
<sequence>MKGSIARYLLSRLVLMLLVAGVLLVQFGLLWLDHSLRQYTGQQLQQQAQSLLFSLIRDEDNELVVNLRHHDARYLQPFSGQYFIIRINDEEFRSRSLWDFPWPPQQPAQGQLFAGPDQQQLLSYQARYRLDDSDVLVTVAEDYQPLLERFQRLRIRGLAGGALALLVIGLLQWWLIRRALKPLEQARQQLRELESGQRRQLTGQVPEEMQPLVRQVNHLLAHIDEQLKRSRSAAGNLGHALKTPLAVLNSLLARPELQQQPELAQLLQEQLQMIEQRIGRELSRARMAGEQHGGLLFVCDEEIPALLQLLQQIHGSHVRFDYQAQAGLRLPFDRDDLLELLGNLLDNAGKWAAEQVRLRLSVSTRQLLLTVEDDGPGIDPGQRRQLVQRGRRADEQTPGHGLGLAIVQDIVNALHGQLELQDSELGGLLVSVRLPLVGPLPPPAARY</sequence>
<dbReference type="InterPro" id="IPR004358">
    <property type="entry name" value="Sig_transdc_His_kin-like_C"/>
</dbReference>
<comment type="caution">
    <text evidence="14">The sequence shown here is derived from an EMBL/GenBank/DDBJ whole genome shotgun (WGS) entry which is preliminary data.</text>
</comment>
<dbReference type="RefSeq" id="WP_101497012.1">
    <property type="nucleotide sequence ID" value="NZ_LNJZ01000008.1"/>
</dbReference>
<comment type="catalytic activity">
    <reaction evidence="1">
        <text>ATP + protein L-histidine = ADP + protein N-phospho-L-histidine.</text>
        <dbReference type="EC" id="2.7.13.3"/>
    </reaction>
</comment>
<feature type="transmembrane region" description="Helical" evidence="11">
    <location>
        <begin position="157"/>
        <end position="176"/>
    </location>
</feature>
<dbReference type="PROSITE" id="PS50885">
    <property type="entry name" value="HAMP"/>
    <property type="match status" value="1"/>
</dbReference>
<keyword evidence="10 11" id="KW-0472">Membrane</keyword>
<evidence type="ECO:0000256" key="2">
    <source>
        <dbReference type="ARBA" id="ARBA00004370"/>
    </source>
</evidence>
<dbReference type="InterPro" id="IPR036097">
    <property type="entry name" value="HisK_dim/P_sf"/>
</dbReference>
<dbReference type="EC" id="2.7.13.3" evidence="3"/>
<comment type="subcellular location">
    <subcellularLocation>
        <location evidence="2">Membrane</location>
    </subcellularLocation>
</comment>
<dbReference type="PROSITE" id="PS50109">
    <property type="entry name" value="HIS_KIN"/>
    <property type="match status" value="1"/>
</dbReference>
<evidence type="ECO:0000256" key="4">
    <source>
        <dbReference type="ARBA" id="ARBA00022553"/>
    </source>
</evidence>
<evidence type="ECO:0000256" key="6">
    <source>
        <dbReference type="ARBA" id="ARBA00022692"/>
    </source>
</evidence>
<dbReference type="SUPFAM" id="SSF55874">
    <property type="entry name" value="ATPase domain of HSP90 chaperone/DNA topoisomerase II/histidine kinase"/>
    <property type="match status" value="1"/>
</dbReference>
<feature type="domain" description="HAMP" evidence="13">
    <location>
        <begin position="177"/>
        <end position="228"/>
    </location>
</feature>
<evidence type="ECO:0000256" key="11">
    <source>
        <dbReference type="SAM" id="Phobius"/>
    </source>
</evidence>
<dbReference type="Gene3D" id="1.10.287.130">
    <property type="match status" value="1"/>
</dbReference>
<keyword evidence="6 11" id="KW-0812">Transmembrane</keyword>
<evidence type="ECO:0000313" key="15">
    <source>
        <dbReference type="Proteomes" id="UP000294575"/>
    </source>
</evidence>
<dbReference type="InterPro" id="IPR003660">
    <property type="entry name" value="HAMP_dom"/>
</dbReference>
<dbReference type="SMART" id="SM00387">
    <property type="entry name" value="HATPase_c"/>
    <property type="match status" value="1"/>
</dbReference>
<dbReference type="InterPro" id="IPR003594">
    <property type="entry name" value="HATPase_dom"/>
</dbReference>
<evidence type="ECO:0000256" key="5">
    <source>
        <dbReference type="ARBA" id="ARBA00022679"/>
    </source>
</evidence>
<keyword evidence="7 14" id="KW-0418">Kinase</keyword>